<name>A0AAN7U0E4_9MYCE</name>
<keyword evidence="2" id="KW-1185">Reference proteome</keyword>
<evidence type="ECO:0000313" key="2">
    <source>
        <dbReference type="Proteomes" id="UP001344447"/>
    </source>
</evidence>
<sequence>MENNIKIISSCKCNTPMCPNTPIKRNINLSSSTTPILHNYKKPNVKFEDSEFFSIEIESLIVNSTCAADLFNKEYYNNRKSIWESQICIINERPSSLGIPLKF</sequence>
<evidence type="ECO:0000313" key="1">
    <source>
        <dbReference type="EMBL" id="KAK5578948.1"/>
    </source>
</evidence>
<dbReference type="AlphaFoldDB" id="A0AAN7U0E4"/>
<proteinExistence type="predicted"/>
<comment type="caution">
    <text evidence="1">The sequence shown here is derived from an EMBL/GenBank/DDBJ whole genome shotgun (WGS) entry which is preliminary data.</text>
</comment>
<reference evidence="1 2" key="1">
    <citation type="submission" date="2023-11" db="EMBL/GenBank/DDBJ databases">
        <title>Dfirmibasis_genome.</title>
        <authorList>
            <person name="Edelbroek B."/>
            <person name="Kjellin J."/>
            <person name="Jerlstrom-Hultqvist J."/>
            <person name="Soderbom F."/>
        </authorList>
    </citation>
    <scope>NUCLEOTIDE SEQUENCE [LARGE SCALE GENOMIC DNA]</scope>
    <source>
        <strain evidence="1 2">TNS-C-14</strain>
    </source>
</reference>
<dbReference type="EMBL" id="JAVFKY010000003">
    <property type="protein sequence ID" value="KAK5578948.1"/>
    <property type="molecule type" value="Genomic_DNA"/>
</dbReference>
<accession>A0AAN7U0E4</accession>
<organism evidence="1 2">
    <name type="scientific">Dictyostelium firmibasis</name>
    <dbReference type="NCBI Taxonomy" id="79012"/>
    <lineage>
        <taxon>Eukaryota</taxon>
        <taxon>Amoebozoa</taxon>
        <taxon>Evosea</taxon>
        <taxon>Eumycetozoa</taxon>
        <taxon>Dictyostelia</taxon>
        <taxon>Dictyosteliales</taxon>
        <taxon>Dictyosteliaceae</taxon>
        <taxon>Dictyostelium</taxon>
    </lineage>
</organism>
<gene>
    <name evidence="1" type="ORF">RB653_008623</name>
</gene>
<protein>
    <submittedName>
        <fullName evidence="1">Uncharacterized protein</fullName>
    </submittedName>
</protein>
<dbReference type="Proteomes" id="UP001344447">
    <property type="component" value="Unassembled WGS sequence"/>
</dbReference>